<feature type="transmembrane region" description="Helical" evidence="1">
    <location>
        <begin position="270"/>
        <end position="293"/>
    </location>
</feature>
<evidence type="ECO:0000313" key="3">
    <source>
        <dbReference type="EMBL" id="HJB06899.1"/>
    </source>
</evidence>
<sequence>MNMAIASLIALALSIVLGFVRKLNVGIVAIALAYIIGIAYGLSAKDITGGFSSSMAMTMIGVMYLFAIVSKNGTLELLAKKITGLARGNRYLLYVAIYVIGIILSGVGPGAIPTLAIVPVLAIPVALKAGMNPILLSLIGQMGAQCVRMCPITPEAVVVRDLMVEQGLDGNTLPAMWSLWATEIVMIIAAFIFFKGWKFDKPLESVELEETDHFSPKQILTLIGLLAMIAGVVVFGFDVGLTSLVIGTILLVCGCADEKVVIKSIPWNTILMVLGVGVLMNIVSLSGGVELLAGSISNVSSASTISPMMCLVASVMSFFASGLGVVFPTLVPTVGSIAAEFGGAISPIELMASVVIGGTVAGFTPISTAGALIQAGVSQFPEVENKYSQNKMFVELFIIAFLSTFISVAMAVLGVYGVICG</sequence>
<keyword evidence="1" id="KW-1133">Transmembrane helix</keyword>
<dbReference type="EMBL" id="DWYS01000043">
    <property type="protein sequence ID" value="HJB06899.1"/>
    <property type="molecule type" value="Genomic_DNA"/>
</dbReference>
<keyword evidence="1" id="KW-0812">Transmembrane</keyword>
<reference evidence="3" key="1">
    <citation type="journal article" date="2021" name="PeerJ">
        <title>Extensive microbial diversity within the chicken gut microbiome revealed by metagenomics and culture.</title>
        <authorList>
            <person name="Gilroy R."/>
            <person name="Ravi A."/>
            <person name="Getino M."/>
            <person name="Pursley I."/>
            <person name="Horton D.L."/>
            <person name="Alikhan N.F."/>
            <person name="Baker D."/>
            <person name="Gharbi K."/>
            <person name="Hall N."/>
            <person name="Watson M."/>
            <person name="Adriaenssens E.M."/>
            <person name="Foster-Nyarko E."/>
            <person name="Jarju S."/>
            <person name="Secka A."/>
            <person name="Antonio M."/>
            <person name="Oren A."/>
            <person name="Chaudhuri R.R."/>
            <person name="La Ragione R."/>
            <person name="Hildebrand F."/>
            <person name="Pallen M.J."/>
        </authorList>
    </citation>
    <scope>NUCLEOTIDE SEQUENCE</scope>
    <source>
        <strain evidence="3">CHK188-4685</strain>
    </source>
</reference>
<feature type="transmembrane region" description="Helical" evidence="1">
    <location>
        <begin position="393"/>
        <end position="419"/>
    </location>
</feature>
<evidence type="ECO:0000259" key="2">
    <source>
        <dbReference type="Pfam" id="PF07158"/>
    </source>
</evidence>
<reference evidence="3" key="2">
    <citation type="submission" date="2021-04" db="EMBL/GenBank/DDBJ databases">
        <authorList>
            <person name="Gilroy R."/>
        </authorList>
    </citation>
    <scope>NUCLEOTIDE SEQUENCE</scope>
    <source>
        <strain evidence="3">CHK188-4685</strain>
    </source>
</reference>
<dbReference type="AlphaFoldDB" id="A0A9D2L6J3"/>
<evidence type="ECO:0000313" key="4">
    <source>
        <dbReference type="Proteomes" id="UP000886804"/>
    </source>
</evidence>
<evidence type="ECO:0000256" key="1">
    <source>
        <dbReference type="SAM" id="Phobius"/>
    </source>
</evidence>
<organism evidence="3 4">
    <name type="scientific">Candidatus Enterocloster faecavium</name>
    <dbReference type="NCBI Taxonomy" id="2838560"/>
    <lineage>
        <taxon>Bacteria</taxon>
        <taxon>Bacillati</taxon>
        <taxon>Bacillota</taxon>
        <taxon>Clostridia</taxon>
        <taxon>Lachnospirales</taxon>
        <taxon>Lachnospiraceae</taxon>
        <taxon>Enterocloster</taxon>
    </lineage>
</organism>
<feature type="transmembrane region" description="Helical" evidence="1">
    <location>
        <begin position="175"/>
        <end position="194"/>
    </location>
</feature>
<feature type="transmembrane region" description="Helical" evidence="1">
    <location>
        <begin position="350"/>
        <end position="373"/>
    </location>
</feature>
<gene>
    <name evidence="3" type="ORF">H9716_03445</name>
</gene>
<name>A0A9D2L6J3_9FIRM</name>
<comment type="caution">
    <text evidence="3">The sequence shown here is derived from an EMBL/GenBank/DDBJ whole genome shotgun (WGS) entry which is preliminary data.</text>
</comment>
<feature type="transmembrane region" description="Helical" evidence="1">
    <location>
        <begin position="91"/>
        <end position="112"/>
    </location>
</feature>
<dbReference type="Pfam" id="PF07158">
    <property type="entry name" value="MatC_N"/>
    <property type="match status" value="1"/>
</dbReference>
<feature type="domain" description="Dicarboxylate carrier MatC N-terminal" evidence="2">
    <location>
        <begin position="1"/>
        <end position="145"/>
    </location>
</feature>
<keyword evidence="1" id="KW-0472">Membrane</keyword>
<protein>
    <recommendedName>
        <fullName evidence="2">Dicarboxylate carrier MatC N-terminal domain-containing protein</fullName>
    </recommendedName>
</protein>
<dbReference type="InterPro" id="IPR009827">
    <property type="entry name" value="MatC_N"/>
</dbReference>
<dbReference type="Proteomes" id="UP000886804">
    <property type="component" value="Unassembled WGS sequence"/>
</dbReference>
<feature type="transmembrane region" description="Helical" evidence="1">
    <location>
        <begin position="305"/>
        <end position="330"/>
    </location>
</feature>
<accession>A0A9D2L6J3</accession>
<proteinExistence type="predicted"/>
<feature type="transmembrane region" description="Helical" evidence="1">
    <location>
        <begin position="222"/>
        <end position="250"/>
    </location>
</feature>
<feature type="transmembrane region" description="Helical" evidence="1">
    <location>
        <begin position="49"/>
        <end position="70"/>
    </location>
</feature>